<feature type="domain" description="Phospholipid/glycerol acyltransferase" evidence="4">
    <location>
        <begin position="58"/>
        <end position="175"/>
    </location>
</feature>
<sequence length="220" mass="24354">MACSTVATSATVPSSADPALQVLELHPVPFRGSRLARGLLRLGGWEVRFQGLPADQGVIVVYPHTSNWDFVVGVLAKWSIGLPLNFWGKDSLFRIPLLAPWLRWLGGIPVDRQSPGGIVGQMAQDLRAAKEEGRFLWLALAPEGTRRHQPQWRSGFYRVALEADVPLGLAYIDYRERVVSAEHFVRLSGNATDDKAAVRRYLGARQGRHPAQAAPIDWNT</sequence>
<protein>
    <recommendedName>
        <fullName evidence="4">Phospholipid/glycerol acyltransferase domain-containing protein</fullName>
    </recommendedName>
</protein>
<gene>
    <name evidence="5" type="ORF">C1704_02690</name>
</gene>
<dbReference type="GO" id="GO:0006654">
    <property type="term" value="P:phosphatidic acid biosynthetic process"/>
    <property type="evidence" value="ECO:0007669"/>
    <property type="project" value="TreeGrafter"/>
</dbReference>
<organism evidence="5 6">
    <name type="scientific">Caldimonas caldifontis</name>
    <dbReference type="NCBI Taxonomy" id="1452508"/>
    <lineage>
        <taxon>Bacteria</taxon>
        <taxon>Pseudomonadati</taxon>
        <taxon>Pseudomonadota</taxon>
        <taxon>Betaproteobacteria</taxon>
        <taxon>Burkholderiales</taxon>
        <taxon>Sphaerotilaceae</taxon>
        <taxon>Caldimonas</taxon>
    </lineage>
</organism>
<comment type="caution">
    <text evidence="5">The sequence shown here is derived from an EMBL/GenBank/DDBJ whole genome shotgun (WGS) entry which is preliminary data.</text>
</comment>
<dbReference type="SUPFAM" id="SSF69593">
    <property type="entry name" value="Glycerol-3-phosphate (1)-acyltransferase"/>
    <property type="match status" value="1"/>
</dbReference>
<dbReference type="OrthoDB" id="9796839at2"/>
<dbReference type="SMART" id="SM00563">
    <property type="entry name" value="PlsC"/>
    <property type="match status" value="1"/>
</dbReference>
<dbReference type="EMBL" id="PSNX01000002">
    <property type="protein sequence ID" value="PPE67788.1"/>
    <property type="molecule type" value="Genomic_DNA"/>
</dbReference>
<keyword evidence="2" id="KW-0808">Transferase</keyword>
<dbReference type="Proteomes" id="UP000238605">
    <property type="component" value="Unassembled WGS sequence"/>
</dbReference>
<evidence type="ECO:0000256" key="2">
    <source>
        <dbReference type="ARBA" id="ARBA00022679"/>
    </source>
</evidence>
<keyword evidence="6" id="KW-1185">Reference proteome</keyword>
<evidence type="ECO:0000256" key="1">
    <source>
        <dbReference type="ARBA" id="ARBA00005189"/>
    </source>
</evidence>
<comment type="pathway">
    <text evidence="1">Lipid metabolism.</text>
</comment>
<dbReference type="GO" id="GO:0003841">
    <property type="term" value="F:1-acylglycerol-3-phosphate O-acyltransferase activity"/>
    <property type="evidence" value="ECO:0007669"/>
    <property type="project" value="TreeGrafter"/>
</dbReference>
<dbReference type="AlphaFoldDB" id="A0A2S5SYS5"/>
<dbReference type="InterPro" id="IPR002123">
    <property type="entry name" value="Plipid/glycerol_acylTrfase"/>
</dbReference>
<name>A0A2S5SYS5_9BURK</name>
<accession>A0A2S5SYS5</accession>
<proteinExistence type="predicted"/>
<dbReference type="PANTHER" id="PTHR10434">
    <property type="entry name" value="1-ACYL-SN-GLYCEROL-3-PHOSPHATE ACYLTRANSFERASE"/>
    <property type="match status" value="1"/>
</dbReference>
<keyword evidence="3" id="KW-0012">Acyltransferase</keyword>
<reference evidence="5 6" key="1">
    <citation type="submission" date="2018-02" db="EMBL/GenBank/DDBJ databases">
        <title>Reclassifiation of [Polyangium] brachysporum DSM 7029 as Guopingzhaonella breviflexa gen. nov., sp. nov., a member of the family Comamonadaceae.</title>
        <authorList>
            <person name="Tang B."/>
        </authorList>
    </citation>
    <scope>NUCLEOTIDE SEQUENCE [LARGE SCALE GENOMIC DNA]</scope>
    <source>
        <strain evidence="5 6">BCRC 80649</strain>
    </source>
</reference>
<evidence type="ECO:0000313" key="5">
    <source>
        <dbReference type="EMBL" id="PPE67788.1"/>
    </source>
</evidence>
<evidence type="ECO:0000313" key="6">
    <source>
        <dbReference type="Proteomes" id="UP000238605"/>
    </source>
</evidence>
<dbReference type="Pfam" id="PF01553">
    <property type="entry name" value="Acyltransferase"/>
    <property type="match status" value="1"/>
</dbReference>
<evidence type="ECO:0000256" key="3">
    <source>
        <dbReference type="ARBA" id="ARBA00023315"/>
    </source>
</evidence>
<dbReference type="PANTHER" id="PTHR10434:SF9">
    <property type="entry name" value="PHOSPHOLIPID_GLYCEROL ACYLTRANSFERASE DOMAIN-CONTAINING PROTEIN"/>
    <property type="match status" value="1"/>
</dbReference>
<evidence type="ECO:0000259" key="4">
    <source>
        <dbReference type="SMART" id="SM00563"/>
    </source>
</evidence>